<dbReference type="STRING" id="568860.SAMN05421811_104383"/>
<dbReference type="SUPFAM" id="SSF47413">
    <property type="entry name" value="lambda repressor-like DNA-binding domains"/>
    <property type="match status" value="1"/>
</dbReference>
<sequence>MRSAHNMGDMTEIPDRDSLQSGPSALRLLIGAHLRRLREAADVTREAAAYAIRGSRSKISRLEAGRTSFKPRDVSDLLDLYGVRDRAERDSLLALVAQANAPSWWHEYRDVVPDWFEPYLGLEQDAALIRTYGVQHVPALLQTEDYAREVITRNHGGEPDARIARLLTVRLRRRRALDPPVPRRLWAVLDEGALRRRVGDEDIMRAQLEHLARMAELPNVTLQVFPFAHGSALGGVGPVTLLRFAQEELPDVVYLEHLTGAQYLNKESEVRHYRHLLNELGVHAPPPAETPAILHGMIQRL</sequence>
<accession>A0A1I0HMG5</accession>
<dbReference type="GO" id="GO:0003677">
    <property type="term" value="F:DNA binding"/>
    <property type="evidence" value="ECO:0007669"/>
    <property type="project" value="InterPro"/>
</dbReference>
<evidence type="ECO:0000313" key="2">
    <source>
        <dbReference type="EMBL" id="SET84939.1"/>
    </source>
</evidence>
<proteinExistence type="predicted"/>
<dbReference type="InterPro" id="IPR001387">
    <property type="entry name" value="Cro/C1-type_HTH"/>
</dbReference>
<evidence type="ECO:0000313" key="3">
    <source>
        <dbReference type="Proteomes" id="UP000199361"/>
    </source>
</evidence>
<dbReference type="InterPro" id="IPR010982">
    <property type="entry name" value="Lambda_DNA-bd_dom_sf"/>
</dbReference>
<dbReference type="Gene3D" id="1.10.260.40">
    <property type="entry name" value="lambda repressor-like DNA-binding domains"/>
    <property type="match status" value="1"/>
</dbReference>
<dbReference type="AlphaFoldDB" id="A0A1I0HMG5"/>
<reference evidence="2 3" key="1">
    <citation type="submission" date="2016-10" db="EMBL/GenBank/DDBJ databases">
        <authorList>
            <person name="de Groot N.N."/>
        </authorList>
    </citation>
    <scope>NUCLEOTIDE SEQUENCE [LARGE SCALE GENOMIC DNA]</scope>
    <source>
        <strain evidence="2 3">CGMCC 4.5598</strain>
    </source>
</reference>
<dbReference type="SMART" id="SM00530">
    <property type="entry name" value="HTH_XRE"/>
    <property type="match status" value="1"/>
</dbReference>
<name>A0A1I0HMG5_9ACTN</name>
<dbReference type="Pfam" id="PF19054">
    <property type="entry name" value="DUF5753"/>
    <property type="match status" value="1"/>
</dbReference>
<dbReference type="EMBL" id="FOHX01000004">
    <property type="protein sequence ID" value="SET84939.1"/>
    <property type="molecule type" value="Genomic_DNA"/>
</dbReference>
<gene>
    <name evidence="2" type="ORF">SAMN05421811_104383</name>
</gene>
<feature type="domain" description="HTH cro/C1-type" evidence="1">
    <location>
        <begin position="34"/>
        <end position="89"/>
    </location>
</feature>
<keyword evidence="3" id="KW-1185">Reference proteome</keyword>
<dbReference type="CDD" id="cd00093">
    <property type="entry name" value="HTH_XRE"/>
    <property type="match status" value="1"/>
</dbReference>
<dbReference type="PROSITE" id="PS50943">
    <property type="entry name" value="HTH_CROC1"/>
    <property type="match status" value="1"/>
</dbReference>
<evidence type="ECO:0000259" key="1">
    <source>
        <dbReference type="PROSITE" id="PS50943"/>
    </source>
</evidence>
<protein>
    <submittedName>
        <fullName evidence="2">Helix-turn-helix domain-containing protein</fullName>
    </submittedName>
</protein>
<dbReference type="InterPro" id="IPR043917">
    <property type="entry name" value="DUF5753"/>
</dbReference>
<dbReference type="Pfam" id="PF13560">
    <property type="entry name" value="HTH_31"/>
    <property type="match status" value="1"/>
</dbReference>
<organism evidence="2 3">
    <name type="scientific">Nonomuraea wenchangensis</name>
    <dbReference type="NCBI Taxonomy" id="568860"/>
    <lineage>
        <taxon>Bacteria</taxon>
        <taxon>Bacillati</taxon>
        <taxon>Actinomycetota</taxon>
        <taxon>Actinomycetes</taxon>
        <taxon>Streptosporangiales</taxon>
        <taxon>Streptosporangiaceae</taxon>
        <taxon>Nonomuraea</taxon>
    </lineage>
</organism>
<dbReference type="Proteomes" id="UP000199361">
    <property type="component" value="Unassembled WGS sequence"/>
</dbReference>